<name>A0ABY7WL25_9SPHI</name>
<dbReference type="InterPro" id="IPR037066">
    <property type="entry name" value="Plug_dom_sf"/>
</dbReference>
<evidence type="ECO:0000259" key="6">
    <source>
        <dbReference type="Pfam" id="PF14905"/>
    </source>
</evidence>
<evidence type="ECO:0000259" key="5">
    <source>
        <dbReference type="Pfam" id="PF07715"/>
    </source>
</evidence>
<dbReference type="PANTHER" id="PTHR40980:SF4">
    <property type="entry name" value="TONB-DEPENDENT RECEPTOR-LIKE BETA-BARREL DOMAIN-CONTAINING PROTEIN"/>
    <property type="match status" value="1"/>
</dbReference>
<dbReference type="Pfam" id="PF14905">
    <property type="entry name" value="OMP_b-brl_3"/>
    <property type="match status" value="1"/>
</dbReference>
<dbReference type="PANTHER" id="PTHR40980">
    <property type="entry name" value="PLUG DOMAIN-CONTAINING PROTEIN"/>
    <property type="match status" value="1"/>
</dbReference>
<dbReference type="Gene3D" id="2.170.130.10">
    <property type="entry name" value="TonB-dependent receptor, plug domain"/>
    <property type="match status" value="1"/>
</dbReference>
<dbReference type="RefSeq" id="WP_274269006.1">
    <property type="nucleotide sequence ID" value="NZ_CP117880.1"/>
</dbReference>
<dbReference type="SUPFAM" id="SSF49464">
    <property type="entry name" value="Carboxypeptidase regulatory domain-like"/>
    <property type="match status" value="1"/>
</dbReference>
<organism evidence="7 8">
    <name type="scientific">Sphingobacterium oryzagri</name>
    <dbReference type="NCBI Taxonomy" id="3025669"/>
    <lineage>
        <taxon>Bacteria</taxon>
        <taxon>Pseudomonadati</taxon>
        <taxon>Bacteroidota</taxon>
        <taxon>Sphingobacteriia</taxon>
        <taxon>Sphingobacteriales</taxon>
        <taxon>Sphingobacteriaceae</taxon>
        <taxon>Sphingobacterium</taxon>
    </lineage>
</organism>
<dbReference type="Pfam" id="PF07715">
    <property type="entry name" value="Plug"/>
    <property type="match status" value="1"/>
</dbReference>
<keyword evidence="8" id="KW-1185">Reference proteome</keyword>
<dbReference type="SUPFAM" id="SSF56935">
    <property type="entry name" value="Porins"/>
    <property type="match status" value="1"/>
</dbReference>
<dbReference type="InterPro" id="IPR041700">
    <property type="entry name" value="OMP_b-brl_3"/>
</dbReference>
<dbReference type="InterPro" id="IPR012910">
    <property type="entry name" value="Plug_dom"/>
</dbReference>
<keyword evidence="7" id="KW-0675">Receptor</keyword>
<dbReference type="EMBL" id="CP117880">
    <property type="protein sequence ID" value="WDF70297.1"/>
    <property type="molecule type" value="Genomic_DNA"/>
</dbReference>
<evidence type="ECO:0000256" key="3">
    <source>
        <dbReference type="ARBA" id="ARBA00023237"/>
    </source>
</evidence>
<keyword evidence="2" id="KW-0472">Membrane</keyword>
<evidence type="ECO:0000256" key="4">
    <source>
        <dbReference type="SAM" id="SignalP"/>
    </source>
</evidence>
<proteinExistence type="predicted"/>
<feature type="domain" description="Outer membrane protein beta-barrel" evidence="6">
    <location>
        <begin position="412"/>
        <end position="840"/>
    </location>
</feature>
<dbReference type="InterPro" id="IPR036942">
    <property type="entry name" value="Beta-barrel_TonB_sf"/>
</dbReference>
<evidence type="ECO:0000313" key="8">
    <source>
        <dbReference type="Proteomes" id="UP001221558"/>
    </source>
</evidence>
<comment type="subcellular location">
    <subcellularLocation>
        <location evidence="1">Cell outer membrane</location>
    </subcellularLocation>
</comment>
<evidence type="ECO:0000256" key="1">
    <source>
        <dbReference type="ARBA" id="ARBA00004442"/>
    </source>
</evidence>
<dbReference type="Proteomes" id="UP001221558">
    <property type="component" value="Chromosome"/>
</dbReference>
<dbReference type="InterPro" id="IPR008969">
    <property type="entry name" value="CarboxyPept-like_regulatory"/>
</dbReference>
<accession>A0ABY7WL25</accession>
<protein>
    <submittedName>
        <fullName evidence="7">TonB-dependent receptor</fullName>
    </submittedName>
</protein>
<evidence type="ECO:0000256" key="2">
    <source>
        <dbReference type="ARBA" id="ARBA00023136"/>
    </source>
</evidence>
<dbReference type="Gene3D" id="2.40.170.20">
    <property type="entry name" value="TonB-dependent receptor, beta-barrel domain"/>
    <property type="match status" value="1"/>
</dbReference>
<feature type="domain" description="TonB-dependent receptor plug" evidence="5">
    <location>
        <begin position="190"/>
        <end position="258"/>
    </location>
</feature>
<evidence type="ECO:0000313" key="7">
    <source>
        <dbReference type="EMBL" id="WDF70297.1"/>
    </source>
</evidence>
<keyword evidence="3" id="KW-0998">Cell outer membrane</keyword>
<reference evidence="7 8" key="1">
    <citation type="submission" date="2023-02" db="EMBL/GenBank/DDBJ databases">
        <title>Genome sequence of Sphingobacterium sp. KACC 22765.</title>
        <authorList>
            <person name="Kim S."/>
            <person name="Heo J."/>
            <person name="Kwon S.-W."/>
        </authorList>
    </citation>
    <scope>NUCLEOTIDE SEQUENCE [LARGE SCALE GENOMIC DNA]</scope>
    <source>
        <strain evidence="7 8">KACC 22765</strain>
    </source>
</reference>
<gene>
    <name evidence="7" type="ORF">PQ465_07935</name>
</gene>
<keyword evidence="4" id="KW-0732">Signal</keyword>
<feature type="signal peptide" evidence="4">
    <location>
        <begin position="1"/>
        <end position="21"/>
    </location>
</feature>
<sequence>MKKIWFVIAFTLSVCTAFSQAPNAGRPPGAMMADGKLSGKLVDDEGKPLAQASIVLLKTTQDSLTGKAKDILVQTASSSASGSFAFTAVPIREKLTLKISSIGYTTIEMPVVYEMPKRDSTMKMEPGKAPDPAMMAKFAAAFNKDLGTITVDYDATEIDAVTVTARKALLEIDIDKKVFNVEKNIVSAGGTAVDVLRNMPSIQVDIDGNVKLRNAAPTIFVDGRPTTLSLDQIPADVIEKVEVITNPSAKYDASGSMAGILNIILKKNKKTGYNGMVNFGADRFGGTNFMGSLNARQNKVNVSLTAMNMRMRNNTEGNSERNSTLDGVNSLVTQDIDSKTRGMMTFGRLGIDYDLSERTTLSLAGILAGGRFEPVENTRIVNTTAGTASTSDRISETERSFKPRGLQAGLTHKFKTEGEELTADLNYFGVRNEMDGLYTTNYLNAGGQTAATQLQRNIGSGESQFMTTQVDYVKPFKNGMKLETGLRAQINNIANLNENLLKAVGETDFENISSASSNYDSKNSVYAAYASLAGDFEKLFSYKIGLRAENSTYDGELLNTGEQFSNRYPLSLFPSIFLSKKLSDKDQIQISGTRRVNRPNFFQLIPFVDYTDSLNITRGNADLVPEFTTSGEFNYSRTGNKGTFLASVYYKYTNDLITRFLSQEINPVTGNLDFINTYINASSSQNYGAEFTYTTNLKKWWDLTADLNFYNSRITVDEAGTGQDPLWTVFGKLNNNFTFKKSWTMQVAFEYQGKTNMPVTQQQTFGPPSTAQSSSQGYIEPFYGLDVAIKKSFLKNDIASLTLSVNDILRTRGNTMVSFGEGFSQTYYRLTNPQIVKLNFAIRFGKMDMNMFKKNRNQNSMEGMQMQ</sequence>
<feature type="chain" id="PRO_5046959211" evidence="4">
    <location>
        <begin position="22"/>
        <end position="867"/>
    </location>
</feature>